<dbReference type="EMBL" id="FZMP01000001">
    <property type="protein sequence ID" value="SNQ58912.1"/>
    <property type="molecule type" value="Genomic_DNA"/>
</dbReference>
<dbReference type="GO" id="GO:0016787">
    <property type="term" value="F:hydrolase activity"/>
    <property type="evidence" value="ECO:0007669"/>
    <property type="project" value="InterPro"/>
</dbReference>
<feature type="domain" description="Amidohydrolase-related" evidence="1">
    <location>
        <begin position="144"/>
        <end position="290"/>
    </location>
</feature>
<proteinExistence type="predicted"/>
<protein>
    <recommendedName>
        <fullName evidence="1">Amidohydrolase-related domain-containing protein</fullName>
    </recommendedName>
</protein>
<dbReference type="PROSITE" id="PS51257">
    <property type="entry name" value="PROKAR_LIPOPROTEIN"/>
    <property type="match status" value="1"/>
</dbReference>
<dbReference type="AlphaFoldDB" id="A0A284VI35"/>
<dbReference type="SUPFAM" id="SSF51556">
    <property type="entry name" value="Metallo-dependent hydrolases"/>
    <property type="match status" value="1"/>
</dbReference>
<organism evidence="2 3">
    <name type="scientific">Candidatus Methanoperedens nitratireducens</name>
    <dbReference type="NCBI Taxonomy" id="1392998"/>
    <lineage>
        <taxon>Archaea</taxon>
        <taxon>Methanobacteriati</taxon>
        <taxon>Methanobacteriota</taxon>
        <taxon>Stenosarchaea group</taxon>
        <taxon>Methanomicrobia</taxon>
        <taxon>Methanosarcinales</taxon>
        <taxon>ANME-2 cluster</taxon>
        <taxon>Candidatus Methanoperedentaceae</taxon>
        <taxon>Candidatus Methanoperedens</taxon>
    </lineage>
</organism>
<keyword evidence="3" id="KW-1185">Reference proteome</keyword>
<evidence type="ECO:0000313" key="3">
    <source>
        <dbReference type="Proteomes" id="UP000218615"/>
    </source>
</evidence>
<name>A0A284VI35_9EURY</name>
<sequence>MQKSHAATLLSILFASLIAGCVSPAMDSRQPAASSTTPVAESEDRYIDVHTHITPAGMPLEQIIRSMDKEGIDRMIIMESPTDIYNRVPQAQYGIPEAAEKYPDRFTALYGGFGEIALRHFPSEDGTEITIPGDHPWIFVMSDIAAKYDVPIDIHMEATDETVADLEKLLDHNKSANLIWEHAGRSNTGKTTPLLMRRLMEEHPNMYSAVKIRKAKTAERIVVRILDDEDKITPEWMALFRDFPDRFMIGSDIKPGEKDDDFSHIKNQRKFLSRLPPEIAKKIKRENAKKNL</sequence>
<dbReference type="InterPro" id="IPR032466">
    <property type="entry name" value="Metal_Hydrolase"/>
</dbReference>
<dbReference type="Gene3D" id="3.20.20.140">
    <property type="entry name" value="Metal-dependent hydrolases"/>
    <property type="match status" value="1"/>
</dbReference>
<dbReference type="Pfam" id="PF04909">
    <property type="entry name" value="Amidohydro_2"/>
    <property type="match status" value="1"/>
</dbReference>
<evidence type="ECO:0000259" key="1">
    <source>
        <dbReference type="Pfam" id="PF04909"/>
    </source>
</evidence>
<dbReference type="Proteomes" id="UP000218615">
    <property type="component" value="Unassembled WGS sequence"/>
</dbReference>
<reference evidence="3" key="1">
    <citation type="submission" date="2017-06" db="EMBL/GenBank/DDBJ databases">
        <authorList>
            <person name="Cremers G."/>
        </authorList>
    </citation>
    <scope>NUCLEOTIDE SEQUENCE [LARGE SCALE GENOMIC DNA]</scope>
</reference>
<accession>A0A284VI35</accession>
<evidence type="ECO:0000313" key="2">
    <source>
        <dbReference type="EMBL" id="SNQ58912.1"/>
    </source>
</evidence>
<dbReference type="RefSeq" id="WP_096203333.1">
    <property type="nucleotide sequence ID" value="NZ_FZMP01000001.1"/>
</dbReference>
<dbReference type="OrthoDB" id="383771at2157"/>
<dbReference type="InterPro" id="IPR006680">
    <property type="entry name" value="Amidohydro-rel"/>
</dbReference>
<gene>
    <name evidence="2" type="ORF">MNV_10040</name>
</gene>